<dbReference type="AlphaFoldDB" id="A0A2P8R141"/>
<gene>
    <name evidence="6" type="ORF">CQ405_03915</name>
</gene>
<dbReference type="Pfam" id="PF04085">
    <property type="entry name" value="MreC"/>
    <property type="match status" value="1"/>
</dbReference>
<organism evidence="6 7">
    <name type="scientific">Campylobacter blaseri</name>
    <dbReference type="NCBI Taxonomy" id="2042961"/>
    <lineage>
        <taxon>Bacteria</taxon>
        <taxon>Pseudomonadati</taxon>
        <taxon>Campylobacterota</taxon>
        <taxon>Epsilonproteobacteria</taxon>
        <taxon>Campylobacterales</taxon>
        <taxon>Campylobacteraceae</taxon>
        <taxon>Campylobacter</taxon>
    </lineage>
</organism>
<feature type="domain" description="Rod shape-determining protein MreC beta-barrel core" evidence="5">
    <location>
        <begin position="139"/>
        <end position="235"/>
    </location>
</feature>
<dbReference type="PANTHER" id="PTHR34138">
    <property type="entry name" value="CELL SHAPE-DETERMINING PROTEIN MREC"/>
    <property type="match status" value="1"/>
</dbReference>
<name>A0A2P8R141_9BACT</name>
<accession>A0A2P8R141</accession>
<protein>
    <recommendedName>
        <fullName evidence="2">Cell shape-determining protein MreC</fullName>
    </recommendedName>
    <alternativeName>
        <fullName evidence="4">Cell shape protein MreC</fullName>
    </alternativeName>
</protein>
<comment type="similarity">
    <text evidence="1">Belongs to the MreC family.</text>
</comment>
<evidence type="ECO:0000256" key="4">
    <source>
        <dbReference type="ARBA" id="ARBA00032089"/>
    </source>
</evidence>
<dbReference type="GO" id="GO:0005886">
    <property type="term" value="C:plasma membrane"/>
    <property type="evidence" value="ECO:0007669"/>
    <property type="project" value="TreeGrafter"/>
</dbReference>
<dbReference type="RefSeq" id="WP_106870840.1">
    <property type="nucleotide sequence ID" value="NZ_CP053841.1"/>
</dbReference>
<evidence type="ECO:0000313" key="7">
    <source>
        <dbReference type="Proteomes" id="UP000240535"/>
    </source>
</evidence>
<evidence type="ECO:0000256" key="1">
    <source>
        <dbReference type="ARBA" id="ARBA00009369"/>
    </source>
</evidence>
<proteinExistence type="inferred from homology"/>
<sequence>MNKLKPILFIAIFLSLSIYIGSNIKGSIVGISNNFVSAFKNGKEFITNKINNHFYQAQEIQKLRTENQILRKESTLLNTVANELNQILKDTKSIQFSPDVQISRILSYVNISDYSKFWIDFKGIKKDEIRGAIYQGNTAGIITQKDGNAVAILQTDPKSSFSVAIGDSKIPGIANGDGKNVVVKFIPQWLKPEIGEEVYTSGMDNIFFAGVPVGKIKEIVDDDLYKSAIIEPYFKENIPTFLYIVIKER</sequence>
<keyword evidence="7" id="KW-1185">Reference proteome</keyword>
<dbReference type="InterPro" id="IPR042177">
    <property type="entry name" value="Cell/Rod_1"/>
</dbReference>
<dbReference type="Proteomes" id="UP000240535">
    <property type="component" value="Unassembled WGS sequence"/>
</dbReference>
<dbReference type="NCBIfam" id="NF010507">
    <property type="entry name" value="PRK13922.10-6"/>
    <property type="match status" value="1"/>
</dbReference>
<dbReference type="Gene3D" id="2.40.10.350">
    <property type="entry name" value="Rod shape-determining protein MreC, domain 2"/>
    <property type="match status" value="1"/>
</dbReference>
<evidence type="ECO:0000256" key="2">
    <source>
        <dbReference type="ARBA" id="ARBA00013855"/>
    </source>
</evidence>
<keyword evidence="3" id="KW-0133">Cell shape</keyword>
<dbReference type="InterPro" id="IPR007221">
    <property type="entry name" value="MreC"/>
</dbReference>
<dbReference type="InterPro" id="IPR055342">
    <property type="entry name" value="MreC_beta-barrel_core"/>
</dbReference>
<dbReference type="InterPro" id="IPR042175">
    <property type="entry name" value="Cell/Rod_MreC_2"/>
</dbReference>
<reference evidence="7" key="1">
    <citation type="submission" date="2017-10" db="EMBL/GenBank/DDBJ databases">
        <title>Campylobacter species from seals.</title>
        <authorList>
            <person name="Gilbert M.J."/>
            <person name="Zomer A.L."/>
            <person name="Timmerman A.J."/>
            <person name="Duim B."/>
            <person name="Wagenaar J.A."/>
        </authorList>
    </citation>
    <scope>NUCLEOTIDE SEQUENCE [LARGE SCALE GENOMIC DNA]</scope>
    <source>
        <strain evidence="7">17S00004-5</strain>
    </source>
</reference>
<dbReference type="GO" id="GO:0008360">
    <property type="term" value="P:regulation of cell shape"/>
    <property type="evidence" value="ECO:0007669"/>
    <property type="project" value="UniProtKB-KW"/>
</dbReference>
<evidence type="ECO:0000313" key="6">
    <source>
        <dbReference type="EMBL" id="PSM52209.1"/>
    </source>
</evidence>
<dbReference type="PANTHER" id="PTHR34138:SF1">
    <property type="entry name" value="CELL SHAPE-DETERMINING PROTEIN MREC"/>
    <property type="match status" value="1"/>
</dbReference>
<dbReference type="EMBL" id="PDHH01000003">
    <property type="protein sequence ID" value="PSM52209.1"/>
    <property type="molecule type" value="Genomic_DNA"/>
</dbReference>
<dbReference type="OrthoDB" id="5372414at2"/>
<evidence type="ECO:0000259" key="5">
    <source>
        <dbReference type="Pfam" id="PF04085"/>
    </source>
</evidence>
<evidence type="ECO:0000256" key="3">
    <source>
        <dbReference type="ARBA" id="ARBA00022960"/>
    </source>
</evidence>
<comment type="caution">
    <text evidence="6">The sequence shown here is derived from an EMBL/GenBank/DDBJ whole genome shotgun (WGS) entry which is preliminary data.</text>
</comment>
<dbReference type="Gene3D" id="2.40.10.340">
    <property type="entry name" value="Rod shape-determining protein MreC, domain 1"/>
    <property type="match status" value="1"/>
</dbReference>